<evidence type="ECO:0000313" key="2">
    <source>
        <dbReference type="Proteomes" id="UP001595914"/>
    </source>
</evidence>
<name>A0ABV9FXI1_9NOCA</name>
<dbReference type="RefSeq" id="WP_378418322.1">
    <property type="nucleotide sequence ID" value="NZ_JBHSFO010000009.1"/>
</dbReference>
<dbReference type="EMBL" id="JBHSFO010000009">
    <property type="protein sequence ID" value="MFC4605034.1"/>
    <property type="molecule type" value="Genomic_DNA"/>
</dbReference>
<dbReference type="Proteomes" id="UP001595914">
    <property type="component" value="Unassembled WGS sequence"/>
</dbReference>
<evidence type="ECO:0000313" key="1">
    <source>
        <dbReference type="EMBL" id="MFC4605034.1"/>
    </source>
</evidence>
<keyword evidence="2" id="KW-1185">Reference proteome</keyword>
<accession>A0ABV9FXI1</accession>
<proteinExistence type="predicted"/>
<gene>
    <name evidence="1" type="ORF">ACFO6S_15145</name>
</gene>
<comment type="caution">
    <text evidence="1">The sequence shown here is derived from an EMBL/GenBank/DDBJ whole genome shotgun (WGS) entry which is preliminary data.</text>
</comment>
<protein>
    <submittedName>
        <fullName evidence="1">Uncharacterized protein</fullName>
    </submittedName>
</protein>
<reference evidence="2" key="1">
    <citation type="journal article" date="2019" name="Int. J. Syst. Evol. Microbiol.">
        <title>The Global Catalogue of Microorganisms (GCM) 10K type strain sequencing project: providing services to taxonomists for standard genome sequencing and annotation.</title>
        <authorList>
            <consortium name="The Broad Institute Genomics Platform"/>
            <consortium name="The Broad Institute Genome Sequencing Center for Infectious Disease"/>
            <person name="Wu L."/>
            <person name="Ma J."/>
        </authorList>
    </citation>
    <scope>NUCLEOTIDE SEQUENCE [LARGE SCALE GENOMIC DNA]</scope>
    <source>
        <strain evidence="2">CCUG 54520</strain>
    </source>
</reference>
<sequence length="47" mass="4673">MELIELLLGLVGNSTVSPEITLGSVSFGRSGINLIPGFGLGLGSSLG</sequence>
<organism evidence="1 2">
    <name type="scientific">Rhodococcus kronopolitis</name>
    <dbReference type="NCBI Taxonomy" id="1460226"/>
    <lineage>
        <taxon>Bacteria</taxon>
        <taxon>Bacillati</taxon>
        <taxon>Actinomycetota</taxon>
        <taxon>Actinomycetes</taxon>
        <taxon>Mycobacteriales</taxon>
        <taxon>Nocardiaceae</taxon>
        <taxon>Rhodococcus</taxon>
    </lineage>
</organism>